<sequence>MPELLNIVLQSVFDLRYQADATCHYSASTEVQPSQHLIALDTPHFGGGDAAKNKHVTFLRAFPFCCTVFSGSVLFVSQLQPPQPPCSTVFSVKAPQPRAPSPAHNPSQTRPRSVSQNGLLLLLLSTSSVSCVGRRQWAPFTSFLTCNWKRTLDTTYLVGIYLLVELSFLVRILLAHVAQLYSTERVVGSPPLRFGYEATQYLRPDHCASPRPKLYRHSGRPRRCRRR</sequence>
<protein>
    <submittedName>
        <fullName evidence="2">Uncharacterized protein</fullName>
    </submittedName>
</protein>
<evidence type="ECO:0000313" key="2">
    <source>
        <dbReference type="EMBL" id="KAK4172951.1"/>
    </source>
</evidence>
<reference evidence="2" key="1">
    <citation type="journal article" date="2023" name="Mol. Phylogenet. Evol.">
        <title>Genome-scale phylogeny and comparative genomics of the fungal order Sordariales.</title>
        <authorList>
            <person name="Hensen N."/>
            <person name="Bonometti L."/>
            <person name="Westerberg I."/>
            <person name="Brannstrom I.O."/>
            <person name="Guillou S."/>
            <person name="Cros-Aarteil S."/>
            <person name="Calhoun S."/>
            <person name="Haridas S."/>
            <person name="Kuo A."/>
            <person name="Mondo S."/>
            <person name="Pangilinan J."/>
            <person name="Riley R."/>
            <person name="LaButti K."/>
            <person name="Andreopoulos B."/>
            <person name="Lipzen A."/>
            <person name="Chen C."/>
            <person name="Yan M."/>
            <person name="Daum C."/>
            <person name="Ng V."/>
            <person name="Clum A."/>
            <person name="Steindorff A."/>
            <person name="Ohm R.A."/>
            <person name="Martin F."/>
            <person name="Silar P."/>
            <person name="Natvig D.O."/>
            <person name="Lalanne C."/>
            <person name="Gautier V."/>
            <person name="Ament-Velasquez S.L."/>
            <person name="Kruys A."/>
            <person name="Hutchinson M.I."/>
            <person name="Powell A.J."/>
            <person name="Barry K."/>
            <person name="Miller A.N."/>
            <person name="Grigoriev I.V."/>
            <person name="Debuchy R."/>
            <person name="Gladieux P."/>
            <person name="Hiltunen Thoren M."/>
            <person name="Johannesson H."/>
        </authorList>
    </citation>
    <scope>NUCLEOTIDE SEQUENCE</scope>
    <source>
        <strain evidence="2">CBS 892.96</strain>
    </source>
</reference>
<keyword evidence="3" id="KW-1185">Reference proteome</keyword>
<dbReference type="AlphaFoldDB" id="A0AAN6W295"/>
<comment type="caution">
    <text evidence="2">The sequence shown here is derived from an EMBL/GenBank/DDBJ whole genome shotgun (WGS) entry which is preliminary data.</text>
</comment>
<evidence type="ECO:0000313" key="3">
    <source>
        <dbReference type="Proteomes" id="UP001302321"/>
    </source>
</evidence>
<name>A0AAN6W295_9PEZI</name>
<accession>A0AAN6W295</accession>
<feature type="region of interest" description="Disordered" evidence="1">
    <location>
        <begin position="90"/>
        <end position="112"/>
    </location>
</feature>
<gene>
    <name evidence="2" type="ORF">QBC36DRAFT_65251</name>
</gene>
<dbReference type="Proteomes" id="UP001302321">
    <property type="component" value="Unassembled WGS sequence"/>
</dbReference>
<proteinExistence type="predicted"/>
<dbReference type="EMBL" id="MU866380">
    <property type="protein sequence ID" value="KAK4172951.1"/>
    <property type="molecule type" value="Genomic_DNA"/>
</dbReference>
<organism evidence="2 3">
    <name type="scientific">Triangularia setosa</name>
    <dbReference type="NCBI Taxonomy" id="2587417"/>
    <lineage>
        <taxon>Eukaryota</taxon>
        <taxon>Fungi</taxon>
        <taxon>Dikarya</taxon>
        <taxon>Ascomycota</taxon>
        <taxon>Pezizomycotina</taxon>
        <taxon>Sordariomycetes</taxon>
        <taxon>Sordariomycetidae</taxon>
        <taxon>Sordariales</taxon>
        <taxon>Podosporaceae</taxon>
        <taxon>Triangularia</taxon>
    </lineage>
</organism>
<reference evidence="2" key="2">
    <citation type="submission" date="2023-05" db="EMBL/GenBank/DDBJ databases">
        <authorList>
            <consortium name="Lawrence Berkeley National Laboratory"/>
            <person name="Steindorff A."/>
            <person name="Hensen N."/>
            <person name="Bonometti L."/>
            <person name="Westerberg I."/>
            <person name="Brannstrom I.O."/>
            <person name="Guillou S."/>
            <person name="Cros-Aarteil S."/>
            <person name="Calhoun S."/>
            <person name="Haridas S."/>
            <person name="Kuo A."/>
            <person name="Mondo S."/>
            <person name="Pangilinan J."/>
            <person name="Riley R."/>
            <person name="Labutti K."/>
            <person name="Andreopoulos B."/>
            <person name="Lipzen A."/>
            <person name="Chen C."/>
            <person name="Yanf M."/>
            <person name="Daum C."/>
            <person name="Ng V."/>
            <person name="Clum A."/>
            <person name="Ohm R."/>
            <person name="Martin F."/>
            <person name="Silar P."/>
            <person name="Natvig D."/>
            <person name="Lalanne C."/>
            <person name="Gautier V."/>
            <person name="Ament-Velasquez S.L."/>
            <person name="Kruys A."/>
            <person name="Hutchinson M.I."/>
            <person name="Powell A.J."/>
            <person name="Barry K."/>
            <person name="Miller A.N."/>
            <person name="Grigoriev I.V."/>
            <person name="Debuchy R."/>
            <person name="Gladieux P."/>
            <person name="Thoren M.H."/>
            <person name="Johannesson H."/>
        </authorList>
    </citation>
    <scope>NUCLEOTIDE SEQUENCE</scope>
    <source>
        <strain evidence="2">CBS 892.96</strain>
    </source>
</reference>
<evidence type="ECO:0000256" key="1">
    <source>
        <dbReference type="SAM" id="MobiDB-lite"/>
    </source>
</evidence>